<dbReference type="Pfam" id="PF11905">
    <property type="entry name" value="DUF3425"/>
    <property type="match status" value="1"/>
</dbReference>
<evidence type="ECO:0000313" key="2">
    <source>
        <dbReference type="Proteomes" id="UP001174997"/>
    </source>
</evidence>
<proteinExistence type="predicted"/>
<accession>A0AA40DGT9</accession>
<reference evidence="1" key="1">
    <citation type="submission" date="2023-06" db="EMBL/GenBank/DDBJ databases">
        <title>Genome-scale phylogeny and comparative genomics of the fungal order Sordariales.</title>
        <authorList>
            <consortium name="Lawrence Berkeley National Laboratory"/>
            <person name="Hensen N."/>
            <person name="Bonometti L."/>
            <person name="Westerberg I."/>
            <person name="Brannstrom I.O."/>
            <person name="Guillou S."/>
            <person name="Cros-Aarteil S."/>
            <person name="Calhoun S."/>
            <person name="Haridas S."/>
            <person name="Kuo A."/>
            <person name="Mondo S."/>
            <person name="Pangilinan J."/>
            <person name="Riley R."/>
            <person name="Labutti K."/>
            <person name="Andreopoulos B."/>
            <person name="Lipzen A."/>
            <person name="Chen C."/>
            <person name="Yanf M."/>
            <person name="Daum C."/>
            <person name="Ng V."/>
            <person name="Clum A."/>
            <person name="Steindorff A."/>
            <person name="Ohm R."/>
            <person name="Martin F."/>
            <person name="Silar P."/>
            <person name="Natvig D."/>
            <person name="Lalanne C."/>
            <person name="Gautier V."/>
            <person name="Ament-Velasquez S.L."/>
            <person name="Kruys A."/>
            <person name="Hutchinson M.I."/>
            <person name="Powell A.J."/>
            <person name="Barry K."/>
            <person name="Miller A.N."/>
            <person name="Grigoriev I.V."/>
            <person name="Debuchy R."/>
            <person name="Gladieux P."/>
            <person name="Thoren M.H."/>
            <person name="Johannesson H."/>
        </authorList>
    </citation>
    <scope>NUCLEOTIDE SEQUENCE</scope>
    <source>
        <strain evidence="1">CBS 307.81</strain>
    </source>
</reference>
<gene>
    <name evidence="1" type="ORF">QBC41DRAFT_152809</name>
</gene>
<keyword evidence="2" id="KW-1185">Reference proteome</keyword>
<protein>
    <submittedName>
        <fullName evidence="1">Uncharacterized protein</fullName>
    </submittedName>
</protein>
<dbReference type="InterPro" id="IPR021833">
    <property type="entry name" value="DUF3425"/>
</dbReference>
<dbReference type="EMBL" id="JAULSY010000009">
    <property type="protein sequence ID" value="KAK0673035.1"/>
    <property type="molecule type" value="Genomic_DNA"/>
</dbReference>
<dbReference type="Proteomes" id="UP001174997">
    <property type="component" value="Unassembled WGS sequence"/>
</dbReference>
<organism evidence="1 2">
    <name type="scientific">Cercophora samala</name>
    <dbReference type="NCBI Taxonomy" id="330535"/>
    <lineage>
        <taxon>Eukaryota</taxon>
        <taxon>Fungi</taxon>
        <taxon>Dikarya</taxon>
        <taxon>Ascomycota</taxon>
        <taxon>Pezizomycotina</taxon>
        <taxon>Sordariomycetes</taxon>
        <taxon>Sordariomycetidae</taxon>
        <taxon>Sordariales</taxon>
        <taxon>Lasiosphaeriaceae</taxon>
        <taxon>Cercophora</taxon>
    </lineage>
</organism>
<name>A0AA40DGT9_9PEZI</name>
<sequence>MSGPTDFSYSNPSSIAEFMPLTDTYIPSSSRAPVQVAPTDFYNASFPWSSPASPDSFPLADTSAADGSWIPLSQYNSLRAYLTDVVVSVFLIPLNMDQSSLRPTPLQRSVPHDSWIDSVPFPKLRDNLIMYRDVYDTTEFYNDIANGGSQVYVDEEEDVVLCDPWGEEGWELSEGFVRKWGPLLEGCEILVRTTHV</sequence>
<evidence type="ECO:0000313" key="1">
    <source>
        <dbReference type="EMBL" id="KAK0673035.1"/>
    </source>
</evidence>
<dbReference type="AlphaFoldDB" id="A0AA40DGT9"/>
<comment type="caution">
    <text evidence="1">The sequence shown here is derived from an EMBL/GenBank/DDBJ whole genome shotgun (WGS) entry which is preliminary data.</text>
</comment>
<dbReference type="PANTHER" id="PTHR38116:SF9">
    <property type="entry name" value="BZIP DOMAIN-CONTAINING PROTEIN"/>
    <property type="match status" value="1"/>
</dbReference>
<dbReference type="PANTHER" id="PTHR38116">
    <property type="entry name" value="CHROMOSOME 7, WHOLE GENOME SHOTGUN SEQUENCE"/>
    <property type="match status" value="1"/>
</dbReference>